<feature type="compositionally biased region" description="Low complexity" evidence="1">
    <location>
        <begin position="25"/>
        <end position="37"/>
    </location>
</feature>
<feature type="compositionally biased region" description="Polar residues" evidence="1">
    <location>
        <begin position="541"/>
        <end position="557"/>
    </location>
</feature>
<organism evidence="2 3">
    <name type="scientific">Elliptochloris bilobata</name>
    <dbReference type="NCBI Taxonomy" id="381761"/>
    <lineage>
        <taxon>Eukaryota</taxon>
        <taxon>Viridiplantae</taxon>
        <taxon>Chlorophyta</taxon>
        <taxon>core chlorophytes</taxon>
        <taxon>Trebouxiophyceae</taxon>
        <taxon>Trebouxiophyceae incertae sedis</taxon>
        <taxon>Elliptochloris clade</taxon>
        <taxon>Elliptochloris</taxon>
    </lineage>
</organism>
<dbReference type="GO" id="GO:0060271">
    <property type="term" value="P:cilium assembly"/>
    <property type="evidence" value="ECO:0007669"/>
    <property type="project" value="TreeGrafter"/>
</dbReference>
<evidence type="ECO:0000313" key="2">
    <source>
        <dbReference type="EMBL" id="KAK9824985.1"/>
    </source>
</evidence>
<proteinExistence type="predicted"/>
<evidence type="ECO:0000313" key="3">
    <source>
        <dbReference type="Proteomes" id="UP001445335"/>
    </source>
</evidence>
<dbReference type="EMBL" id="JALJOU010000078">
    <property type="protein sequence ID" value="KAK9824985.1"/>
    <property type="molecule type" value="Genomic_DNA"/>
</dbReference>
<keyword evidence="3" id="KW-1185">Reference proteome</keyword>
<dbReference type="GO" id="GO:0005815">
    <property type="term" value="C:microtubule organizing center"/>
    <property type="evidence" value="ECO:0007669"/>
    <property type="project" value="TreeGrafter"/>
</dbReference>
<gene>
    <name evidence="2" type="ORF">WJX81_003682</name>
</gene>
<feature type="region of interest" description="Disordered" evidence="1">
    <location>
        <begin position="488"/>
        <end position="586"/>
    </location>
</feature>
<name>A0AAW1QU03_9CHLO</name>
<comment type="caution">
    <text evidence="2">The sequence shown here is derived from an EMBL/GenBank/DDBJ whole genome shotgun (WGS) entry which is preliminary data.</text>
</comment>
<feature type="region of interest" description="Disordered" evidence="1">
    <location>
        <begin position="25"/>
        <end position="51"/>
    </location>
</feature>
<dbReference type="Proteomes" id="UP001445335">
    <property type="component" value="Unassembled WGS sequence"/>
</dbReference>
<accession>A0AAW1QU03</accession>
<sequence length="586" mass="60239">MLQSVGASGRIRRARKVRRLLRAATSDAPGGLRAGPPGAAGHGVGENPSYSPKESCAVRHTFRVTVETASGLPAGGAGAKARFIRYLFPGEEEALYTRDAPVGAAAAFGASACHSIALLPGEELPSALAPGAGGIADSLCFELFERRACAVETLGACTSDSDVRLDDSGSGAEREPLREPRAVEAVVCVELLRACGLASGVREAAAWLGGGAGKLGKAATAGPRTYARLALFPRDPGKHPMQGPAAPALRTPLQPPGFCPDFGSRRELPLVLDARCVRALATRELALEVWHACARPSPGRSAEGASPDASEDVFLGGASAPLAPLLARPQGLRAWLVLRSRRGQPAGAVQVAVYLTSLDGLPWPSSPAGCSPLERAGFRVVLRHCDEHWVLADAALASALRSLPLVVTLLRQEAPRERACMPALEGSGPQPVVLGSADIDLAPLLHVRPGARQAGGRWVGGTYPLIHPDAADLGGALVRVKVTLELDPDAAPPPLPGADDWQPQESPAPGPDPASPLHANGSLQAMRAGSDASGSKRAGAGTTSGVKGTTSEASSMLQDLDGMAARFQAALSPAPPDPNPATRAEP</sequence>
<evidence type="ECO:0000256" key="1">
    <source>
        <dbReference type="SAM" id="MobiDB-lite"/>
    </source>
</evidence>
<reference evidence="2 3" key="1">
    <citation type="journal article" date="2024" name="Nat. Commun.">
        <title>Phylogenomics reveals the evolutionary origins of lichenization in chlorophyte algae.</title>
        <authorList>
            <person name="Puginier C."/>
            <person name="Libourel C."/>
            <person name="Otte J."/>
            <person name="Skaloud P."/>
            <person name="Haon M."/>
            <person name="Grisel S."/>
            <person name="Petersen M."/>
            <person name="Berrin J.G."/>
            <person name="Delaux P.M."/>
            <person name="Dal Grande F."/>
            <person name="Keller J."/>
        </authorList>
    </citation>
    <scope>NUCLEOTIDE SEQUENCE [LARGE SCALE GENOMIC DNA]</scope>
    <source>
        <strain evidence="2 3">SAG 245.80</strain>
    </source>
</reference>
<dbReference type="PANTHER" id="PTHR21254:SF1">
    <property type="entry name" value="C2 DOMAIN-CONTAINING PROTEIN 3"/>
    <property type="match status" value="1"/>
</dbReference>
<dbReference type="PANTHER" id="PTHR21254">
    <property type="entry name" value="C2 DOMAIN-CONTAINING PROTEIN 3"/>
    <property type="match status" value="1"/>
</dbReference>
<protein>
    <submittedName>
        <fullName evidence="2">Uncharacterized protein</fullName>
    </submittedName>
</protein>
<dbReference type="AlphaFoldDB" id="A0AAW1QU03"/>